<dbReference type="NCBIfam" id="TIGR02227">
    <property type="entry name" value="sigpep_I_bact"/>
    <property type="match status" value="1"/>
</dbReference>
<feature type="region of interest" description="Disordered" evidence="5">
    <location>
        <begin position="1"/>
        <end position="48"/>
    </location>
</feature>
<feature type="domain" description="Peptidase S26" evidence="7">
    <location>
        <begin position="56"/>
        <end position="247"/>
    </location>
</feature>
<evidence type="ECO:0000259" key="7">
    <source>
        <dbReference type="Pfam" id="PF10502"/>
    </source>
</evidence>
<dbReference type="PANTHER" id="PTHR43390:SF1">
    <property type="entry name" value="CHLOROPLAST PROCESSING PEPTIDASE"/>
    <property type="match status" value="1"/>
</dbReference>
<dbReference type="CDD" id="cd06530">
    <property type="entry name" value="S26_SPase_I"/>
    <property type="match status" value="1"/>
</dbReference>
<proteinExistence type="inferred from homology"/>
<dbReference type="InterPro" id="IPR019533">
    <property type="entry name" value="Peptidase_S26"/>
</dbReference>
<dbReference type="GO" id="GO:0016020">
    <property type="term" value="C:membrane"/>
    <property type="evidence" value="ECO:0007669"/>
    <property type="project" value="InterPro"/>
</dbReference>
<dbReference type="PANTHER" id="PTHR43390">
    <property type="entry name" value="SIGNAL PEPTIDASE I"/>
    <property type="match status" value="1"/>
</dbReference>
<feature type="transmembrane region" description="Helical" evidence="6">
    <location>
        <begin position="54"/>
        <end position="76"/>
    </location>
</feature>
<dbReference type="InterPro" id="IPR019758">
    <property type="entry name" value="Pept_S26A_signal_pept_1_CS"/>
</dbReference>
<dbReference type="Pfam" id="PF10502">
    <property type="entry name" value="Peptidase_S26"/>
    <property type="match status" value="1"/>
</dbReference>
<dbReference type="GO" id="GO:0004252">
    <property type="term" value="F:serine-type endopeptidase activity"/>
    <property type="evidence" value="ECO:0007669"/>
    <property type="project" value="InterPro"/>
</dbReference>
<dbReference type="EC" id="3.4.21.89" evidence="3"/>
<evidence type="ECO:0000256" key="6">
    <source>
        <dbReference type="SAM" id="Phobius"/>
    </source>
</evidence>
<keyword evidence="6" id="KW-0812">Transmembrane</keyword>
<evidence type="ECO:0000256" key="3">
    <source>
        <dbReference type="ARBA" id="ARBA00013208"/>
    </source>
</evidence>
<sequence length="268" mass="28501">MSEPTAEQTPEPVDNAGPIDNSLVDEAPAETDPIEAAPVKKSKKEKKKSGPVRALAETVVIIGVALAAAVLIRLFLVQAFYVPSGSMENTLLPSDRIVASKITTHFSGVQRGQVVVFKDPGGWLPAPGPAPGGLSGAVHSLFTFIGLLPSDSGSDLVKRVIGVGGDHIVCCDIDGHIQLNGKSLIEPYIKPGDTTDQVLFDVVVPKDNIFVMGDNRSNSRDSRYHLRVHDGGVPVKDVVGNVFVTVWPLSRFTFMSIPDTFSDIPSAP</sequence>
<dbReference type="GO" id="GO:0009003">
    <property type="term" value="F:signal peptidase activity"/>
    <property type="evidence" value="ECO:0007669"/>
    <property type="project" value="UniProtKB-EC"/>
</dbReference>
<protein>
    <recommendedName>
        <fullName evidence="3">signal peptidase I</fullName>
        <ecNumber evidence="3">3.4.21.89</ecNumber>
    </recommendedName>
</protein>
<evidence type="ECO:0000256" key="5">
    <source>
        <dbReference type="SAM" id="MobiDB-lite"/>
    </source>
</evidence>
<reference evidence="8" key="1">
    <citation type="submission" date="2020-05" db="EMBL/GenBank/DDBJ databases">
        <authorList>
            <person name="Chiriac C."/>
            <person name="Salcher M."/>
            <person name="Ghai R."/>
            <person name="Kavagutti S V."/>
        </authorList>
    </citation>
    <scope>NUCLEOTIDE SEQUENCE</scope>
</reference>
<dbReference type="InterPro" id="IPR000223">
    <property type="entry name" value="Pept_S26A_signal_pept_1"/>
</dbReference>
<dbReference type="PROSITE" id="PS00761">
    <property type="entry name" value="SPASE_I_3"/>
    <property type="match status" value="1"/>
</dbReference>
<comment type="catalytic activity">
    <reaction evidence="1">
        <text>Cleavage of hydrophobic, N-terminal signal or leader sequences from secreted and periplasmic proteins.</text>
        <dbReference type="EC" id="3.4.21.89"/>
    </reaction>
</comment>
<keyword evidence="6" id="KW-1133">Transmembrane helix</keyword>
<evidence type="ECO:0000256" key="2">
    <source>
        <dbReference type="ARBA" id="ARBA00009370"/>
    </source>
</evidence>
<dbReference type="EMBL" id="CAFBMR010000007">
    <property type="protein sequence ID" value="CAB4905157.1"/>
    <property type="molecule type" value="Genomic_DNA"/>
</dbReference>
<organism evidence="8">
    <name type="scientific">freshwater metagenome</name>
    <dbReference type="NCBI Taxonomy" id="449393"/>
    <lineage>
        <taxon>unclassified sequences</taxon>
        <taxon>metagenomes</taxon>
        <taxon>ecological metagenomes</taxon>
    </lineage>
</organism>
<dbReference type="Gene3D" id="2.10.109.10">
    <property type="entry name" value="Umud Fragment, subunit A"/>
    <property type="match status" value="1"/>
</dbReference>
<name>A0A6J7GAL9_9ZZZZ</name>
<dbReference type="AlphaFoldDB" id="A0A6J7GAL9"/>
<dbReference type="GO" id="GO:0006465">
    <property type="term" value="P:signal peptide processing"/>
    <property type="evidence" value="ECO:0007669"/>
    <property type="project" value="InterPro"/>
</dbReference>
<dbReference type="InterPro" id="IPR036286">
    <property type="entry name" value="LexA/Signal_pep-like_sf"/>
</dbReference>
<gene>
    <name evidence="8" type="ORF">UFOPK3610_00369</name>
</gene>
<comment type="similarity">
    <text evidence="2">Belongs to the peptidase S26 family.</text>
</comment>
<keyword evidence="4" id="KW-0378">Hydrolase</keyword>
<dbReference type="PRINTS" id="PR00727">
    <property type="entry name" value="LEADERPTASE"/>
</dbReference>
<accession>A0A6J7GAL9</accession>
<evidence type="ECO:0000313" key="8">
    <source>
        <dbReference type="EMBL" id="CAB4905157.1"/>
    </source>
</evidence>
<evidence type="ECO:0000256" key="4">
    <source>
        <dbReference type="ARBA" id="ARBA00022801"/>
    </source>
</evidence>
<evidence type="ECO:0000256" key="1">
    <source>
        <dbReference type="ARBA" id="ARBA00000677"/>
    </source>
</evidence>
<dbReference type="SUPFAM" id="SSF51306">
    <property type="entry name" value="LexA/Signal peptidase"/>
    <property type="match status" value="1"/>
</dbReference>
<keyword evidence="6" id="KW-0472">Membrane</keyword>